<name>A0A150L992_9BACI</name>
<dbReference type="Pfam" id="PF05504">
    <property type="entry name" value="Spore_GerAC"/>
    <property type="match status" value="1"/>
</dbReference>
<keyword evidence="11" id="KW-1185">Reference proteome</keyword>
<keyword evidence="6" id="KW-0564">Palmitate</keyword>
<evidence type="ECO:0000259" key="8">
    <source>
        <dbReference type="Pfam" id="PF05504"/>
    </source>
</evidence>
<feature type="domain" description="Spore germination GerAC-like C-terminal" evidence="8">
    <location>
        <begin position="194"/>
        <end position="349"/>
    </location>
</feature>
<keyword evidence="4" id="KW-0732">Signal</keyword>
<evidence type="ECO:0000256" key="7">
    <source>
        <dbReference type="ARBA" id="ARBA00023288"/>
    </source>
</evidence>
<evidence type="ECO:0000256" key="6">
    <source>
        <dbReference type="ARBA" id="ARBA00023139"/>
    </source>
</evidence>
<comment type="similarity">
    <text evidence="2">Belongs to the GerABKC lipoprotein family.</text>
</comment>
<organism evidence="10 11">
    <name type="scientific">Heyndrickxia sporothermodurans</name>
    <dbReference type="NCBI Taxonomy" id="46224"/>
    <lineage>
        <taxon>Bacteria</taxon>
        <taxon>Bacillati</taxon>
        <taxon>Bacillota</taxon>
        <taxon>Bacilli</taxon>
        <taxon>Bacillales</taxon>
        <taxon>Bacillaceae</taxon>
        <taxon>Heyndrickxia</taxon>
    </lineage>
</organism>
<keyword evidence="3" id="KW-0309">Germination</keyword>
<dbReference type="EMBL" id="LQYN01000028">
    <property type="protein sequence ID" value="KYD08864.1"/>
    <property type="molecule type" value="Genomic_DNA"/>
</dbReference>
<evidence type="ECO:0000256" key="1">
    <source>
        <dbReference type="ARBA" id="ARBA00004635"/>
    </source>
</evidence>
<evidence type="ECO:0000256" key="3">
    <source>
        <dbReference type="ARBA" id="ARBA00022544"/>
    </source>
</evidence>
<dbReference type="GO" id="GO:0009847">
    <property type="term" value="P:spore germination"/>
    <property type="evidence" value="ECO:0007669"/>
    <property type="project" value="InterPro"/>
</dbReference>
<evidence type="ECO:0000313" key="11">
    <source>
        <dbReference type="Proteomes" id="UP000075666"/>
    </source>
</evidence>
<accession>A0A150L992</accession>
<dbReference type="InterPro" id="IPR057336">
    <property type="entry name" value="GerAC_N"/>
</dbReference>
<keyword evidence="5" id="KW-0472">Membrane</keyword>
<gene>
    <name evidence="10" type="ORF">B4102_1871</name>
</gene>
<dbReference type="PANTHER" id="PTHR35789:SF1">
    <property type="entry name" value="SPORE GERMINATION PROTEIN B3"/>
    <property type="match status" value="1"/>
</dbReference>
<evidence type="ECO:0008006" key="12">
    <source>
        <dbReference type="Google" id="ProtNLM"/>
    </source>
</evidence>
<keyword evidence="7" id="KW-0449">Lipoprotein</keyword>
<dbReference type="InterPro" id="IPR008844">
    <property type="entry name" value="Spore_GerAC-like"/>
</dbReference>
<evidence type="ECO:0000256" key="4">
    <source>
        <dbReference type="ARBA" id="ARBA00022729"/>
    </source>
</evidence>
<protein>
    <recommendedName>
        <fullName evidence="12">Spore germination protein</fullName>
    </recommendedName>
</protein>
<evidence type="ECO:0000256" key="5">
    <source>
        <dbReference type="ARBA" id="ARBA00023136"/>
    </source>
</evidence>
<dbReference type="Gene3D" id="3.30.300.210">
    <property type="entry name" value="Nutrient germinant receptor protein C, domain 3"/>
    <property type="match status" value="1"/>
</dbReference>
<dbReference type="AlphaFoldDB" id="A0A150L992"/>
<dbReference type="PROSITE" id="PS51257">
    <property type="entry name" value="PROKAR_LIPOPROTEIN"/>
    <property type="match status" value="1"/>
</dbReference>
<dbReference type="PANTHER" id="PTHR35789">
    <property type="entry name" value="SPORE GERMINATION PROTEIN B3"/>
    <property type="match status" value="1"/>
</dbReference>
<dbReference type="InterPro" id="IPR046953">
    <property type="entry name" value="Spore_GerAC-like_C"/>
</dbReference>
<dbReference type="STRING" id="46224.B4102_1871"/>
<dbReference type="Proteomes" id="UP000075666">
    <property type="component" value="Unassembled WGS sequence"/>
</dbReference>
<evidence type="ECO:0000259" key="9">
    <source>
        <dbReference type="Pfam" id="PF25198"/>
    </source>
</evidence>
<proteinExistence type="inferred from homology"/>
<dbReference type="RefSeq" id="WP_066229271.1">
    <property type="nucleotide sequence ID" value="NZ_LQYN01000028.1"/>
</dbReference>
<reference evidence="10 11" key="1">
    <citation type="submission" date="2016-01" db="EMBL/GenBank/DDBJ databases">
        <title>Genome Sequences of Twelve Sporeforming Bacillus Species Isolated from Foods.</title>
        <authorList>
            <person name="Berendsen E.M."/>
            <person name="Wells-Bennik M.H."/>
            <person name="Krawcyk A.O."/>
            <person name="De Jong A."/>
            <person name="Holsappel S."/>
            <person name="Eijlander R.T."/>
            <person name="Kuipers O.P."/>
        </authorList>
    </citation>
    <scope>NUCLEOTIDE SEQUENCE [LARGE SCALE GENOMIC DNA]</scope>
    <source>
        <strain evidence="10 11">B4102</strain>
    </source>
</reference>
<dbReference type="Pfam" id="PF25198">
    <property type="entry name" value="Spore_GerAC_N"/>
    <property type="match status" value="1"/>
</dbReference>
<evidence type="ECO:0000313" key="10">
    <source>
        <dbReference type="EMBL" id="KYD08864.1"/>
    </source>
</evidence>
<comment type="subcellular location">
    <subcellularLocation>
        <location evidence="1">Membrane</location>
        <topology evidence="1">Lipid-anchor</topology>
    </subcellularLocation>
</comment>
<sequence length="352" mass="40177">MKKYLFILLIFPLLTSCVEQQVIDKLNIETAQGYDLAENKHLRGTLLFVKYLPDKTVQNRTLSATAKTNQDVLTDLERRSSDPLVTGGVGVVLFGEELAKHGFVKLVDSLQRDPNIGSRLFVAITEGKAEDVLNGNYGFEGNSTYIRDLLTHNMKNRDIPKVNLHLFASFYAEEGRDAYLPVLEKVNDIDLNISGMAIFKNNKIVKKVDEKNLFHFKLLVDKYSEGTKTVEIGKNNAVVRSIHSKNKIKIKKNPLEAIVYIKVNAIVREYSGRKVTTKVVKRLEKQMEEDIKKECLHMLKDFQRHGIDPVGFGLRVKNNTRGFDFNKWKDEYKTMKIKIIPKVTIMESGTVQ</sequence>
<dbReference type="NCBIfam" id="TIGR02887">
    <property type="entry name" value="spore_ger_x_C"/>
    <property type="match status" value="1"/>
</dbReference>
<feature type="domain" description="Spore germination protein N-terminal" evidence="9">
    <location>
        <begin position="20"/>
        <end position="184"/>
    </location>
</feature>
<dbReference type="InterPro" id="IPR038501">
    <property type="entry name" value="Spore_GerAC_C_sf"/>
</dbReference>
<dbReference type="PATRIC" id="fig|46224.3.peg.2028"/>
<comment type="caution">
    <text evidence="10">The sequence shown here is derived from an EMBL/GenBank/DDBJ whole genome shotgun (WGS) entry which is preliminary data.</text>
</comment>
<evidence type="ECO:0000256" key="2">
    <source>
        <dbReference type="ARBA" id="ARBA00007886"/>
    </source>
</evidence>
<dbReference type="GO" id="GO:0016020">
    <property type="term" value="C:membrane"/>
    <property type="evidence" value="ECO:0007669"/>
    <property type="project" value="UniProtKB-SubCell"/>
</dbReference>